<evidence type="ECO:0000313" key="3">
    <source>
        <dbReference type="EnsemblPlants" id="KQL27054"/>
    </source>
</evidence>
<dbReference type="CDD" id="cd09917">
    <property type="entry name" value="F-box_SF"/>
    <property type="match status" value="1"/>
</dbReference>
<dbReference type="Pfam" id="PF00646">
    <property type="entry name" value="F-box"/>
    <property type="match status" value="1"/>
</dbReference>
<proteinExistence type="predicted"/>
<dbReference type="EMBL" id="AGNK02001362">
    <property type="status" value="NOT_ANNOTATED_CDS"/>
    <property type="molecule type" value="Genomic_DNA"/>
</dbReference>
<evidence type="ECO:0000256" key="1">
    <source>
        <dbReference type="SAM" id="MobiDB-lite"/>
    </source>
</evidence>
<evidence type="ECO:0000259" key="2">
    <source>
        <dbReference type="Pfam" id="PF00646"/>
    </source>
</evidence>
<dbReference type="PANTHER" id="PTHR35828:SF23">
    <property type="entry name" value="F-BOX DOMAIN-CONTAINING PROTEIN"/>
    <property type="match status" value="1"/>
</dbReference>
<keyword evidence="4" id="KW-1185">Reference proteome</keyword>
<feature type="region of interest" description="Disordered" evidence="1">
    <location>
        <begin position="1"/>
        <end position="23"/>
    </location>
</feature>
<reference evidence="3" key="2">
    <citation type="submission" date="2018-08" db="UniProtKB">
        <authorList>
            <consortium name="EnsemblPlants"/>
        </authorList>
    </citation>
    <scope>IDENTIFICATION</scope>
    <source>
        <strain evidence="3">Yugu1</strain>
    </source>
</reference>
<dbReference type="Gramene" id="KQL27054">
    <property type="protein sequence ID" value="KQL27054"/>
    <property type="gene ID" value="SETIT_032970mg"/>
</dbReference>
<feature type="domain" description="F-box" evidence="2">
    <location>
        <begin position="26"/>
        <end position="60"/>
    </location>
</feature>
<reference evidence="4" key="1">
    <citation type="journal article" date="2012" name="Nat. Biotechnol.">
        <title>Reference genome sequence of the model plant Setaria.</title>
        <authorList>
            <person name="Bennetzen J.L."/>
            <person name="Schmutz J."/>
            <person name="Wang H."/>
            <person name="Percifield R."/>
            <person name="Hawkins J."/>
            <person name="Pontaroli A.C."/>
            <person name="Estep M."/>
            <person name="Feng L."/>
            <person name="Vaughn J.N."/>
            <person name="Grimwood J."/>
            <person name="Jenkins J."/>
            <person name="Barry K."/>
            <person name="Lindquist E."/>
            <person name="Hellsten U."/>
            <person name="Deshpande S."/>
            <person name="Wang X."/>
            <person name="Wu X."/>
            <person name="Mitros T."/>
            <person name="Triplett J."/>
            <person name="Yang X."/>
            <person name="Ye C.Y."/>
            <person name="Mauro-Herrera M."/>
            <person name="Wang L."/>
            <person name="Li P."/>
            <person name="Sharma M."/>
            <person name="Sharma R."/>
            <person name="Ronald P.C."/>
            <person name="Panaud O."/>
            <person name="Kellogg E.A."/>
            <person name="Brutnell T.P."/>
            <person name="Doust A.N."/>
            <person name="Tuskan G.A."/>
            <person name="Rokhsar D."/>
            <person name="Devos K.M."/>
        </authorList>
    </citation>
    <scope>NUCLEOTIDE SEQUENCE [LARGE SCALE GENOMIC DNA]</scope>
    <source>
        <strain evidence="4">cv. Yugu1</strain>
    </source>
</reference>
<sequence>MAGRGGDVVVTSRSQARGRKQRQTPSLPFDVLLEIAARSDPATLIRCATTCRDARRRIADGPSFRGRLRLRHTDRFVLPLLRGHLTGPEFCFGADIGEDAEDREDLYLVDTSAADATRLAKVTWGLSSDLQFPLGPSFDGSYVLLVGDGEGGAAVGRPFQVLKAKLVLSGYNRSARCLRIQTVSSEHGRTAGPLVVGDVVHWLCLTDAGSYVLMLHVGAARAT</sequence>
<dbReference type="InterPro" id="IPR036047">
    <property type="entry name" value="F-box-like_dom_sf"/>
</dbReference>
<dbReference type="AlphaFoldDB" id="K4A273"/>
<dbReference type="PANTHER" id="PTHR35828">
    <property type="entry name" value="OS08G0203800 PROTEIN-RELATED"/>
    <property type="match status" value="1"/>
</dbReference>
<dbReference type="InParanoid" id="K4A273"/>
<dbReference type="SUPFAM" id="SSF81383">
    <property type="entry name" value="F-box domain"/>
    <property type="match status" value="1"/>
</dbReference>
<organism evidence="3 4">
    <name type="scientific">Setaria italica</name>
    <name type="common">Foxtail millet</name>
    <name type="synonym">Panicum italicum</name>
    <dbReference type="NCBI Taxonomy" id="4555"/>
    <lineage>
        <taxon>Eukaryota</taxon>
        <taxon>Viridiplantae</taxon>
        <taxon>Streptophyta</taxon>
        <taxon>Embryophyta</taxon>
        <taxon>Tracheophyta</taxon>
        <taxon>Spermatophyta</taxon>
        <taxon>Magnoliopsida</taxon>
        <taxon>Liliopsida</taxon>
        <taxon>Poales</taxon>
        <taxon>Poaceae</taxon>
        <taxon>PACMAD clade</taxon>
        <taxon>Panicoideae</taxon>
        <taxon>Panicodae</taxon>
        <taxon>Paniceae</taxon>
        <taxon>Cenchrinae</taxon>
        <taxon>Setaria</taxon>
    </lineage>
</organism>
<dbReference type="EnsemblPlants" id="KQL27054">
    <property type="protein sequence ID" value="KQL27054"/>
    <property type="gene ID" value="SETIT_032970mg"/>
</dbReference>
<name>K4A273_SETIT</name>
<dbReference type="InterPro" id="IPR001810">
    <property type="entry name" value="F-box_dom"/>
</dbReference>
<dbReference type="eggNOG" id="ENOG502R3XR">
    <property type="taxonomic scope" value="Eukaryota"/>
</dbReference>
<accession>K4A273</accession>
<protein>
    <recommendedName>
        <fullName evidence="2">F-box domain-containing protein</fullName>
    </recommendedName>
</protein>
<dbReference type="HOGENOM" id="CLU_1242906_0_0_1"/>
<evidence type="ECO:0000313" key="4">
    <source>
        <dbReference type="Proteomes" id="UP000004995"/>
    </source>
</evidence>
<dbReference type="Proteomes" id="UP000004995">
    <property type="component" value="Unassembled WGS sequence"/>
</dbReference>